<keyword evidence="1" id="KW-0732">Signal</keyword>
<dbReference type="InterPro" id="IPR021557">
    <property type="entry name" value="DUF3016"/>
</dbReference>
<dbReference type="Proteomes" id="UP000241771">
    <property type="component" value="Unassembled WGS sequence"/>
</dbReference>
<protein>
    <submittedName>
        <fullName evidence="2">DUF3016 domain-containing protein</fullName>
    </submittedName>
</protein>
<accession>A0A2T3NX44</accession>
<feature type="signal peptide" evidence="1">
    <location>
        <begin position="1"/>
        <end position="27"/>
    </location>
</feature>
<proteinExistence type="predicted"/>
<dbReference type="EMBL" id="PYMA01000003">
    <property type="protein sequence ID" value="PSW20854.1"/>
    <property type="molecule type" value="Genomic_DNA"/>
</dbReference>
<name>A0A2T3NX44_9GAMM</name>
<comment type="caution">
    <text evidence="2">The sequence shown here is derived from an EMBL/GenBank/DDBJ whole genome shotgun (WGS) entry which is preliminary data.</text>
</comment>
<dbReference type="RefSeq" id="WP_081878984.1">
    <property type="nucleotide sequence ID" value="NZ_JGVO01000573.1"/>
</dbReference>
<sequence length="172" mass="19456">MYRRMHKRKSLYTLPFLLAVMSGASLANTVIDNPPAKVTWQDPSSYRDVKTATGSQSRYEQSVFAQLSKQFGDEAKRYLPEGHQLNITVTNLDLAGMVRYRPELSQEIRVLDSVTPPSISFSYEVKQGETVIKSGEEQLRDLNYQTSVVGLAREKSLAYEKAMITSWAKKSL</sequence>
<dbReference type="Pfam" id="PF11454">
    <property type="entry name" value="DUF3016"/>
    <property type="match status" value="1"/>
</dbReference>
<evidence type="ECO:0000313" key="2">
    <source>
        <dbReference type="EMBL" id="PSW20854.1"/>
    </source>
</evidence>
<keyword evidence="3" id="KW-1185">Reference proteome</keyword>
<evidence type="ECO:0000313" key="3">
    <source>
        <dbReference type="Proteomes" id="UP000241771"/>
    </source>
</evidence>
<reference evidence="2 3" key="1">
    <citation type="submission" date="2018-01" db="EMBL/GenBank/DDBJ databases">
        <title>Whole genome sequencing of Histamine producing bacteria.</title>
        <authorList>
            <person name="Butler K."/>
        </authorList>
    </citation>
    <scope>NUCLEOTIDE SEQUENCE [LARGE SCALE GENOMIC DNA]</scope>
    <source>
        <strain evidence="2 3">DSM 100436</strain>
    </source>
</reference>
<gene>
    <name evidence="2" type="ORF">C9I98_08445</name>
</gene>
<dbReference type="AlphaFoldDB" id="A0A2T3NX44"/>
<evidence type="ECO:0000256" key="1">
    <source>
        <dbReference type="SAM" id="SignalP"/>
    </source>
</evidence>
<feature type="chain" id="PRO_5015635497" evidence="1">
    <location>
        <begin position="28"/>
        <end position="172"/>
    </location>
</feature>
<organism evidence="2 3">
    <name type="scientific">Photobacterium sanctipauli</name>
    <dbReference type="NCBI Taxonomy" id="1342794"/>
    <lineage>
        <taxon>Bacteria</taxon>
        <taxon>Pseudomonadati</taxon>
        <taxon>Pseudomonadota</taxon>
        <taxon>Gammaproteobacteria</taxon>
        <taxon>Vibrionales</taxon>
        <taxon>Vibrionaceae</taxon>
        <taxon>Photobacterium</taxon>
    </lineage>
</organism>